<reference evidence="2 3" key="1">
    <citation type="submission" date="2016-07" db="EMBL/GenBank/DDBJ databases">
        <title>Caryophanon tenue genome sequencing.</title>
        <authorList>
            <person name="Verma A."/>
            <person name="Pal Y."/>
            <person name="Krishnamurthi S."/>
        </authorList>
    </citation>
    <scope>NUCLEOTIDE SEQUENCE [LARGE SCALE GENOMIC DNA]</scope>
    <source>
        <strain evidence="2 3">DSM 14152</strain>
    </source>
</reference>
<comment type="caution">
    <text evidence="2">The sequence shown here is derived from an EMBL/GenBank/DDBJ whole genome shotgun (WGS) entry which is preliminary data.</text>
</comment>
<dbReference type="STRING" id="33978.A6M13_07305"/>
<feature type="region of interest" description="Disordered" evidence="1">
    <location>
        <begin position="1"/>
        <end position="69"/>
    </location>
</feature>
<keyword evidence="3" id="KW-1185">Reference proteome</keyword>
<dbReference type="AlphaFoldDB" id="A0A1C0Y5N2"/>
<dbReference type="Proteomes" id="UP000093199">
    <property type="component" value="Unassembled WGS sequence"/>
</dbReference>
<feature type="compositionally biased region" description="Basic residues" evidence="1">
    <location>
        <begin position="45"/>
        <end position="62"/>
    </location>
</feature>
<name>A0A1C0Y5N2_9BACL</name>
<gene>
    <name evidence="2" type="ORF">A6M13_07305</name>
</gene>
<accession>A0A1C0Y5N2</accession>
<organism evidence="2 3">
    <name type="scientific">Caryophanon tenue</name>
    <dbReference type="NCBI Taxonomy" id="33978"/>
    <lineage>
        <taxon>Bacteria</taxon>
        <taxon>Bacillati</taxon>
        <taxon>Bacillota</taxon>
        <taxon>Bacilli</taxon>
        <taxon>Bacillales</taxon>
        <taxon>Caryophanaceae</taxon>
        <taxon>Caryophanon</taxon>
    </lineage>
</organism>
<sequence length="107" mass="12021">MRTSSVGPARDTTFRGQNKKSVTTVEGAFQESSGFLQQQNERQAKKQKNTKQKRQAPTRTAKKQNVLPNIHTDPNAAILQSHMHHVSAKLQSLSNQRRALHGYQTSI</sequence>
<evidence type="ECO:0000256" key="1">
    <source>
        <dbReference type="SAM" id="MobiDB-lite"/>
    </source>
</evidence>
<evidence type="ECO:0000313" key="3">
    <source>
        <dbReference type="Proteomes" id="UP000093199"/>
    </source>
</evidence>
<proteinExistence type="predicted"/>
<evidence type="ECO:0000313" key="2">
    <source>
        <dbReference type="EMBL" id="OCS82488.1"/>
    </source>
</evidence>
<feature type="compositionally biased region" description="Polar residues" evidence="1">
    <location>
        <begin position="14"/>
        <end position="41"/>
    </location>
</feature>
<dbReference type="RefSeq" id="WP_066548498.1">
    <property type="nucleotide sequence ID" value="NZ_MASJ01000041.1"/>
</dbReference>
<dbReference type="EMBL" id="MASJ01000041">
    <property type="protein sequence ID" value="OCS82488.1"/>
    <property type="molecule type" value="Genomic_DNA"/>
</dbReference>
<protein>
    <submittedName>
        <fullName evidence="2">Uncharacterized protein</fullName>
    </submittedName>
</protein>